<gene>
    <name evidence="2" type="ordered locus">Fluta_0229</name>
</gene>
<dbReference type="RefSeq" id="WP_013685012.1">
    <property type="nucleotide sequence ID" value="NC_015321.1"/>
</dbReference>
<dbReference type="EMBL" id="CP002542">
    <property type="protein sequence ID" value="AEA42238.1"/>
    <property type="molecule type" value="Genomic_DNA"/>
</dbReference>
<evidence type="ECO:0000313" key="3">
    <source>
        <dbReference type="Proteomes" id="UP000007463"/>
    </source>
</evidence>
<name>F2ICL1_FLUTR</name>
<dbReference type="AlphaFoldDB" id="F2ICL1"/>
<accession>F2ICL1</accession>
<dbReference type="STRING" id="755732.Fluta_0229"/>
<sequence precursor="true">MRKILVFGLLSCLIINSSCSNIEANDADYDALAQDMCECASPHTSKISKEMRQAMITSEKEGTNVQAAMNAVFVKDPKSGVADMHAIDELGIELKKCSERLNSKYSAVYTNESEEDVIQKLLNALKKRRGCEFTYALMKATSKPAK</sequence>
<keyword evidence="3" id="KW-1185">Reference proteome</keyword>
<feature type="chain" id="PRO_5003279716" description="Lipoprotein" evidence="1">
    <location>
        <begin position="21"/>
        <end position="146"/>
    </location>
</feature>
<reference evidence="3" key="2">
    <citation type="submission" date="2011-02" db="EMBL/GenBank/DDBJ databases">
        <title>The complete genome of Fluviicola taffensis DSM 16823.</title>
        <authorList>
            <consortium name="US DOE Joint Genome Institute (JGI-PGF)"/>
            <person name="Lucas S."/>
            <person name="Copeland A."/>
            <person name="Lapidus A."/>
            <person name="Bruce D."/>
            <person name="Goodwin L."/>
            <person name="Pitluck S."/>
            <person name="Kyrpides N."/>
            <person name="Mavromatis K."/>
            <person name="Ivanova N."/>
            <person name="Mikhailova N."/>
            <person name="Pagani I."/>
            <person name="Chertkov O."/>
            <person name="Detter J.C."/>
            <person name="Han C."/>
            <person name="Tapia R."/>
            <person name="Land M."/>
            <person name="Hauser L."/>
            <person name="Markowitz V."/>
            <person name="Cheng J.-F."/>
            <person name="Hugenholtz P."/>
            <person name="Woyke T."/>
            <person name="Wu D."/>
            <person name="Tindall B."/>
            <person name="Pomrenke H.G."/>
            <person name="Brambilla E."/>
            <person name="Klenk H.-P."/>
            <person name="Eisen J.A."/>
        </authorList>
    </citation>
    <scope>NUCLEOTIDE SEQUENCE [LARGE SCALE GENOMIC DNA]</scope>
    <source>
        <strain evidence="3">DSM 16823 / RW262 / RW262</strain>
    </source>
</reference>
<protein>
    <recommendedName>
        <fullName evidence="4">Lipoprotein</fullName>
    </recommendedName>
</protein>
<dbReference type="Proteomes" id="UP000007463">
    <property type="component" value="Chromosome"/>
</dbReference>
<feature type="signal peptide" evidence="1">
    <location>
        <begin position="1"/>
        <end position="20"/>
    </location>
</feature>
<organism evidence="2 3">
    <name type="scientific">Fluviicola taffensis (strain DSM 16823 / NCIMB 13979 / RW262)</name>
    <dbReference type="NCBI Taxonomy" id="755732"/>
    <lineage>
        <taxon>Bacteria</taxon>
        <taxon>Pseudomonadati</taxon>
        <taxon>Bacteroidota</taxon>
        <taxon>Flavobacteriia</taxon>
        <taxon>Flavobacteriales</taxon>
        <taxon>Crocinitomicaceae</taxon>
        <taxon>Fluviicola</taxon>
    </lineage>
</organism>
<proteinExistence type="predicted"/>
<dbReference type="OrthoDB" id="9864709at2"/>
<evidence type="ECO:0000313" key="2">
    <source>
        <dbReference type="EMBL" id="AEA42238.1"/>
    </source>
</evidence>
<evidence type="ECO:0008006" key="4">
    <source>
        <dbReference type="Google" id="ProtNLM"/>
    </source>
</evidence>
<reference evidence="2 3" key="1">
    <citation type="journal article" date="2011" name="Stand. Genomic Sci.">
        <title>Complete genome sequence of the gliding freshwater bacterium Fluviicola taffensis type strain (RW262).</title>
        <authorList>
            <person name="Woyke T."/>
            <person name="Chertkov O."/>
            <person name="Lapidus A."/>
            <person name="Nolan M."/>
            <person name="Lucas S."/>
            <person name="Del Rio T.G."/>
            <person name="Tice H."/>
            <person name="Cheng J.F."/>
            <person name="Tapia R."/>
            <person name="Han C."/>
            <person name="Goodwin L."/>
            <person name="Pitluck S."/>
            <person name="Liolios K."/>
            <person name="Pagani I."/>
            <person name="Ivanova N."/>
            <person name="Huntemann M."/>
            <person name="Mavromatis K."/>
            <person name="Mikhailova N."/>
            <person name="Pati A."/>
            <person name="Chen A."/>
            <person name="Palaniappan K."/>
            <person name="Land M."/>
            <person name="Hauser L."/>
            <person name="Brambilla E.M."/>
            <person name="Rohde M."/>
            <person name="Mwirichia R."/>
            <person name="Sikorski J."/>
            <person name="Tindall B.J."/>
            <person name="Goker M."/>
            <person name="Bristow J."/>
            <person name="Eisen J.A."/>
            <person name="Markowitz V."/>
            <person name="Hugenholtz P."/>
            <person name="Klenk H.P."/>
            <person name="Kyrpides N.C."/>
        </authorList>
    </citation>
    <scope>NUCLEOTIDE SEQUENCE [LARGE SCALE GENOMIC DNA]</scope>
    <source>
        <strain evidence="3">DSM 16823 / RW262 / RW262</strain>
    </source>
</reference>
<evidence type="ECO:0000256" key="1">
    <source>
        <dbReference type="SAM" id="SignalP"/>
    </source>
</evidence>
<dbReference type="KEGG" id="fte:Fluta_0229"/>
<keyword evidence="1" id="KW-0732">Signal</keyword>
<dbReference type="HOGENOM" id="CLU_1774673_0_0_10"/>